<dbReference type="Proteomes" id="UP000014568">
    <property type="component" value="Unassembled WGS sequence"/>
</dbReference>
<dbReference type="eggNOG" id="ENOG5031SME">
    <property type="taxonomic scope" value="Bacteria"/>
</dbReference>
<organism evidence="2 3">
    <name type="scientific">Acinetobacter rudis CIP 110305</name>
    <dbReference type="NCBI Taxonomy" id="421052"/>
    <lineage>
        <taxon>Bacteria</taxon>
        <taxon>Pseudomonadati</taxon>
        <taxon>Pseudomonadota</taxon>
        <taxon>Gammaproteobacteria</taxon>
        <taxon>Moraxellales</taxon>
        <taxon>Moraxellaceae</taxon>
        <taxon>Acinetobacter</taxon>
    </lineage>
</organism>
<keyword evidence="3" id="KW-1185">Reference proteome</keyword>
<dbReference type="HOGENOM" id="CLU_2091540_0_0_6"/>
<dbReference type="InterPro" id="IPR054253">
    <property type="entry name" value="DUF6984"/>
</dbReference>
<dbReference type="EMBL" id="ATGI01000006">
    <property type="protein sequence ID" value="EPF79977.1"/>
    <property type="molecule type" value="Genomic_DNA"/>
</dbReference>
<dbReference type="AlphaFoldDB" id="S3NJW4"/>
<comment type="caution">
    <text evidence="2">The sequence shown here is derived from an EMBL/GenBank/DDBJ whole genome shotgun (WGS) entry which is preliminary data.</text>
</comment>
<evidence type="ECO:0000259" key="1">
    <source>
        <dbReference type="Pfam" id="PF22480"/>
    </source>
</evidence>
<evidence type="ECO:0000313" key="2">
    <source>
        <dbReference type="EMBL" id="EPF79977.1"/>
    </source>
</evidence>
<sequence>MKLLTIDEIFIIKSLIEISQIKINIPVALDKCYSIPMNDGGMGSFKIIYPEEICSDFGELTTTGTQIDYSDHGKYVNIALFIDRNFIPREIDSFVGDSSSLTEPFKIENIKKIYLI</sequence>
<evidence type="ECO:0000313" key="3">
    <source>
        <dbReference type="Proteomes" id="UP000014568"/>
    </source>
</evidence>
<dbReference type="RefSeq" id="WP_016655295.1">
    <property type="nucleotide sequence ID" value="NZ_KE340351.1"/>
</dbReference>
<name>S3NJW4_9GAMM</name>
<protein>
    <recommendedName>
        <fullName evidence="1">DUF6984 domain-containing protein</fullName>
    </recommendedName>
</protein>
<proteinExistence type="predicted"/>
<feature type="domain" description="DUF6984" evidence="1">
    <location>
        <begin position="1"/>
        <end position="102"/>
    </location>
</feature>
<dbReference type="Pfam" id="PF22480">
    <property type="entry name" value="DUF6984"/>
    <property type="match status" value="1"/>
</dbReference>
<accession>S3NJW4</accession>
<dbReference type="OrthoDB" id="1050330at2"/>
<gene>
    <name evidence="2" type="ORF">F945_00868</name>
</gene>
<reference evidence="2 3" key="1">
    <citation type="submission" date="2013-06" db="EMBL/GenBank/DDBJ databases">
        <title>The Genome Sequence of Acinetobacter rudis CIP 110305.</title>
        <authorList>
            <consortium name="The Broad Institute Genome Sequencing Platform"/>
            <consortium name="The Broad Institute Genome Sequencing Center for Infectious Disease"/>
            <person name="Cerqueira G."/>
            <person name="Feldgarden M."/>
            <person name="Courvalin P."/>
            <person name="Perichon B."/>
            <person name="Grillot-Courvalin C."/>
            <person name="Clermont D."/>
            <person name="Rocha E."/>
            <person name="Yoon E.-J."/>
            <person name="Nemec A."/>
            <person name="Young S.K."/>
            <person name="Zeng Q."/>
            <person name="Gargeya S."/>
            <person name="Fitzgerald M."/>
            <person name="Abouelleil A."/>
            <person name="Alvarado L."/>
            <person name="Berlin A.M."/>
            <person name="Chapman S.B."/>
            <person name="Dewar J."/>
            <person name="Goldberg J."/>
            <person name="Griggs A."/>
            <person name="Gujja S."/>
            <person name="Hansen M."/>
            <person name="Howarth C."/>
            <person name="Imamovic A."/>
            <person name="Larimer J."/>
            <person name="McCowan C."/>
            <person name="Murphy C."/>
            <person name="Pearson M."/>
            <person name="Priest M."/>
            <person name="Roberts A."/>
            <person name="Saif S."/>
            <person name="Shea T."/>
            <person name="Sykes S."/>
            <person name="Wortman J."/>
            <person name="Nusbaum C."/>
            <person name="Birren B."/>
        </authorList>
    </citation>
    <scope>NUCLEOTIDE SEQUENCE [LARGE SCALE GENOMIC DNA]</scope>
    <source>
        <strain evidence="2 3">CIP 110305</strain>
    </source>
</reference>